<keyword evidence="2" id="KW-1185">Reference proteome</keyword>
<gene>
    <name evidence="1" type="ORF">B0A55_07474</name>
</gene>
<protein>
    <recommendedName>
        <fullName evidence="3">F-box domain-containing protein</fullName>
    </recommendedName>
</protein>
<sequence length="523" mass="58261">MGAIKRTCSTILPDLNLKRRRLTRFQERQIRSVFRFLDLPGELKNIIYENCIDISAAQHILQRYYDSLRDCTDLRAVEAPLVWSKTPTILLINRQIHAEASFYLRNRSLTFDHGLLDLVDVTDFVSPNLFRTVTSITIDDSGHPLFQPNILAASWVGYTSLVQQLGDILSEGHQLKTFTLSLTNKDLIPHVTTCWNGHHVCGFRDSLLKACDALRAVRNVGLVTFRGLPEPLSSQLKARMESAPINFLDLPSEIRNAIYGEALDWSDINKQLARTIRLWSNKNLSPPFPALTTPTVLLLNRQISAEAQAVLHRKPLTLVFPRDHGMQKQDHVPNMLKFITPSTLLNVEHLVLELHSWEWIYSLDHFLPVFASPSTATTTAIASARPSTITPTRITAATLRHHNLLLHPHPTTTITTSAPPALKTIHIHFADTLKSEFLVGTTQQYPDETLHLSLSQLAKLRGLERVTFTGDLPACYTAPLTQIMRTSPAAAAVGAAALPKLRAVKASGEVVAVEDGEKVVVVG</sequence>
<evidence type="ECO:0008006" key="3">
    <source>
        <dbReference type="Google" id="ProtNLM"/>
    </source>
</evidence>
<accession>A0A4V6WKY3</accession>
<dbReference type="OrthoDB" id="3510794at2759"/>
<organism evidence="1 2">
    <name type="scientific">Friedmanniomyces simplex</name>
    <dbReference type="NCBI Taxonomy" id="329884"/>
    <lineage>
        <taxon>Eukaryota</taxon>
        <taxon>Fungi</taxon>
        <taxon>Dikarya</taxon>
        <taxon>Ascomycota</taxon>
        <taxon>Pezizomycotina</taxon>
        <taxon>Dothideomycetes</taxon>
        <taxon>Dothideomycetidae</taxon>
        <taxon>Mycosphaerellales</taxon>
        <taxon>Teratosphaeriaceae</taxon>
        <taxon>Friedmanniomyces</taxon>
    </lineage>
</organism>
<evidence type="ECO:0000313" key="1">
    <source>
        <dbReference type="EMBL" id="TKA68369.1"/>
    </source>
</evidence>
<dbReference type="AlphaFoldDB" id="A0A4V6WKY3"/>
<dbReference type="InterPro" id="IPR038883">
    <property type="entry name" value="AN11006-like"/>
</dbReference>
<proteinExistence type="predicted"/>
<dbReference type="PANTHER" id="PTHR42085">
    <property type="entry name" value="F-BOX DOMAIN-CONTAINING PROTEIN"/>
    <property type="match status" value="1"/>
</dbReference>
<comment type="caution">
    <text evidence="1">The sequence shown here is derived from an EMBL/GenBank/DDBJ whole genome shotgun (WGS) entry which is preliminary data.</text>
</comment>
<dbReference type="Proteomes" id="UP000309340">
    <property type="component" value="Unassembled WGS sequence"/>
</dbReference>
<reference evidence="1 2" key="1">
    <citation type="submission" date="2017-03" db="EMBL/GenBank/DDBJ databases">
        <title>Genomes of endolithic fungi from Antarctica.</title>
        <authorList>
            <person name="Coleine C."/>
            <person name="Masonjones S."/>
            <person name="Stajich J.E."/>
        </authorList>
    </citation>
    <scope>NUCLEOTIDE SEQUENCE [LARGE SCALE GENOMIC DNA]</scope>
    <source>
        <strain evidence="1 2">CCFEE 5184</strain>
    </source>
</reference>
<dbReference type="EMBL" id="NAJQ01000513">
    <property type="protein sequence ID" value="TKA68369.1"/>
    <property type="molecule type" value="Genomic_DNA"/>
</dbReference>
<evidence type="ECO:0000313" key="2">
    <source>
        <dbReference type="Proteomes" id="UP000309340"/>
    </source>
</evidence>
<name>A0A4V6WKY3_9PEZI</name>
<dbReference type="PANTHER" id="PTHR42085:SF2">
    <property type="entry name" value="F-BOX DOMAIN-CONTAINING PROTEIN"/>
    <property type="match status" value="1"/>
</dbReference>
<dbReference type="STRING" id="329884.A0A4V6WKY3"/>